<dbReference type="Proteomes" id="UP000186601">
    <property type="component" value="Unassembled WGS sequence"/>
</dbReference>
<dbReference type="EMBL" id="MLYV02000179">
    <property type="protein sequence ID" value="PSS32233.1"/>
    <property type="molecule type" value="Genomic_DNA"/>
</dbReference>
<evidence type="ECO:0000313" key="1">
    <source>
        <dbReference type="EMBL" id="PSS32233.1"/>
    </source>
</evidence>
<comment type="caution">
    <text evidence="1">The sequence shown here is derived from an EMBL/GenBank/DDBJ whole genome shotgun (WGS) entry which is preliminary data.</text>
</comment>
<evidence type="ECO:0000313" key="2">
    <source>
        <dbReference type="Proteomes" id="UP000186601"/>
    </source>
</evidence>
<sequence length="168" mass="18800">MLSGSEVWEMFVRDSRVCMSIEGKSGTAGEKYYMPTQIAKQGPSRAVPSSPVSVSIRLGSEFSFKWSRRNIINTRGDSHNVWQGRCTNRTNGFEVTRDLPHWKDANGAFVRVPVSFASIYSVSSTFSPSSVSSFAHTPRSQLRELNDSLVFAGIYRCNWNGCVNIYRA</sequence>
<name>A0A2R6RQC4_9APHY</name>
<accession>A0A2R6RQC4</accession>
<proteinExistence type="predicted"/>
<protein>
    <submittedName>
        <fullName evidence="1">Uncharacterized protein</fullName>
    </submittedName>
</protein>
<dbReference type="AlphaFoldDB" id="A0A2R6RQC4"/>
<gene>
    <name evidence="1" type="ORF">PHLCEN_2v2002</name>
</gene>
<reference evidence="1 2" key="1">
    <citation type="submission" date="2018-02" db="EMBL/GenBank/DDBJ databases">
        <title>Genome sequence of the basidiomycete white-rot fungus Phlebia centrifuga.</title>
        <authorList>
            <person name="Granchi Z."/>
            <person name="Peng M."/>
            <person name="de Vries R.P."/>
            <person name="Hilden K."/>
            <person name="Makela M.R."/>
            <person name="Grigoriev I."/>
            <person name="Riley R."/>
        </authorList>
    </citation>
    <scope>NUCLEOTIDE SEQUENCE [LARGE SCALE GENOMIC DNA]</scope>
    <source>
        <strain evidence="1 2">FBCC195</strain>
    </source>
</reference>
<organism evidence="1 2">
    <name type="scientific">Hermanssonia centrifuga</name>
    <dbReference type="NCBI Taxonomy" id="98765"/>
    <lineage>
        <taxon>Eukaryota</taxon>
        <taxon>Fungi</taxon>
        <taxon>Dikarya</taxon>
        <taxon>Basidiomycota</taxon>
        <taxon>Agaricomycotina</taxon>
        <taxon>Agaricomycetes</taxon>
        <taxon>Polyporales</taxon>
        <taxon>Meruliaceae</taxon>
        <taxon>Hermanssonia</taxon>
    </lineage>
</organism>
<keyword evidence="2" id="KW-1185">Reference proteome</keyword>